<accession>A0A9X8DPS3</accession>
<sequence length="677" mass="71377">MEGKGSTIAAYIRRFRGPPTSREERSRKDRAQDFWWVDKTTSPDTSRGSVQEQLADLNDDDGNAETNDNDGGDASASVASYEEVSGNHAASDKAMSMDELSATIEPITSNARPSPPPSPPPPPPPPSTPLPFDDSFAGQRSDSFVQPSRPLAMDNDLHALNKLHEFHPSFWDEFASNRSSSFLDSHVDIPATFSSTHLHMDGLDAQGGGGSMSSSIESAWYSVHPDDVLVEDPEVTIHRLRSRLGLLDAPSYASLPLSQAVHSFRADHVDPPLQDGVAPLASPFDTTLHLDDVFNQVAAEVAAIDSNFPPTTEPHSAPQPVSHVLPIQELIPTPPPTPTVEPLIQDPAAMSPIYGPPPPVALSSAPHEYHTFPAEECHGHVKACKTPTPAADQVDPLQATSSFLVPNPEESSNPPAGRPSGDVVAPPSAKPRGSSDKKPPRRPSVGIAFRPPTSRPDLPLGATHSAVPVQVTGTAPSTNAVPGQVTGTAPSTNAVPGQVTGTAPSTNAVPGQVTGTAPSTNAVPVQVTGTPPPPNAVPVQVTGTAPSAEDDVGDVVEGLVASVVLSWVAAAPVVSVPVVNPIDPIDPIDDDDSRGEGMRTNVASPPPDPNDDRIVSVDAPMRPEQPRDSAVDPDVPHASMLLEARDWDQHAPSPQEVEDDDDTCKYLDDDVVRMLVH</sequence>
<proteinExistence type="predicted"/>
<feature type="region of interest" description="Disordered" evidence="1">
    <location>
        <begin position="403"/>
        <end position="534"/>
    </location>
</feature>
<dbReference type="GO" id="GO:0030041">
    <property type="term" value="P:actin filament polymerization"/>
    <property type="evidence" value="ECO:0007669"/>
    <property type="project" value="TreeGrafter"/>
</dbReference>
<feature type="compositionally biased region" description="Acidic residues" evidence="1">
    <location>
        <begin position="57"/>
        <end position="71"/>
    </location>
</feature>
<feature type="compositionally biased region" description="Polar residues" evidence="1">
    <location>
        <begin position="39"/>
        <end position="52"/>
    </location>
</feature>
<evidence type="ECO:0000256" key="1">
    <source>
        <dbReference type="SAM" id="MobiDB-lite"/>
    </source>
</evidence>
<dbReference type="EMBL" id="QUTI01036274">
    <property type="protein sequence ID" value="RLO01438.1"/>
    <property type="molecule type" value="Genomic_DNA"/>
</dbReference>
<dbReference type="PANTHER" id="PTHR45691">
    <property type="entry name" value="PROTEIN DIAPHANOUS"/>
    <property type="match status" value="1"/>
</dbReference>
<feature type="compositionally biased region" description="Basic and acidic residues" evidence="1">
    <location>
        <begin position="21"/>
        <end position="32"/>
    </location>
</feature>
<feature type="compositionally biased region" description="Pro residues" evidence="1">
    <location>
        <begin position="113"/>
        <end position="129"/>
    </location>
</feature>
<dbReference type="AlphaFoldDB" id="A0A9X8DPS3"/>
<dbReference type="GO" id="GO:0005884">
    <property type="term" value="C:actin filament"/>
    <property type="evidence" value="ECO:0007669"/>
    <property type="project" value="TreeGrafter"/>
</dbReference>
<feature type="region of interest" description="Disordered" evidence="1">
    <location>
        <begin position="583"/>
        <end position="638"/>
    </location>
</feature>
<reference evidence="2 3" key="1">
    <citation type="journal article" date="2018" name="J. Invertebr. Pathol.">
        <title>New genotyping method for the causative agent of crayfish plague (Aphanomyces astaci) based on whole genome data.</title>
        <authorList>
            <person name="Minardi D."/>
            <person name="Studholme D.J."/>
            <person name="van der Giezen M."/>
            <person name="Pretto T."/>
            <person name="Oidtmann B."/>
        </authorList>
    </citation>
    <scope>NUCLEOTIDE SEQUENCE [LARGE SCALE GENOMIC DNA]</scope>
    <source>
        <strain evidence="2 3">KB13</strain>
    </source>
</reference>
<feature type="non-terminal residue" evidence="2">
    <location>
        <position position="677"/>
    </location>
</feature>
<dbReference type="PANTHER" id="PTHR45691:SF1">
    <property type="entry name" value="FH2 DOMAIN-CONTAINING PROTEIN 1-RELATED"/>
    <property type="match status" value="1"/>
</dbReference>
<feature type="compositionally biased region" description="Polar residues" evidence="1">
    <location>
        <begin position="403"/>
        <end position="414"/>
    </location>
</feature>
<protein>
    <submittedName>
        <fullName evidence="2">Uncharacterized protein</fullName>
    </submittedName>
</protein>
<feature type="region of interest" description="Disordered" evidence="1">
    <location>
        <begin position="1"/>
        <end position="149"/>
    </location>
</feature>
<name>A0A9X8DPS3_APHAT</name>
<evidence type="ECO:0000313" key="3">
    <source>
        <dbReference type="Proteomes" id="UP000275652"/>
    </source>
</evidence>
<gene>
    <name evidence="2" type="ORF">DYB28_015732</name>
</gene>
<feature type="compositionally biased region" description="Low complexity" evidence="1">
    <location>
        <begin position="74"/>
        <end position="84"/>
    </location>
</feature>
<comment type="caution">
    <text evidence="2">The sequence shown here is derived from an EMBL/GenBank/DDBJ whole genome shotgun (WGS) entry which is preliminary data.</text>
</comment>
<dbReference type="Proteomes" id="UP000275652">
    <property type="component" value="Unassembled WGS sequence"/>
</dbReference>
<dbReference type="InterPro" id="IPR051412">
    <property type="entry name" value="Formin_Homology_Diaphanous_sf"/>
</dbReference>
<feature type="compositionally biased region" description="Polar residues" evidence="1">
    <location>
        <begin position="471"/>
        <end position="522"/>
    </location>
</feature>
<organism evidence="2 3">
    <name type="scientific">Aphanomyces astaci</name>
    <name type="common">Crayfish plague agent</name>
    <dbReference type="NCBI Taxonomy" id="112090"/>
    <lineage>
        <taxon>Eukaryota</taxon>
        <taxon>Sar</taxon>
        <taxon>Stramenopiles</taxon>
        <taxon>Oomycota</taxon>
        <taxon>Saprolegniomycetes</taxon>
        <taxon>Saprolegniales</taxon>
        <taxon>Verrucalvaceae</taxon>
        <taxon>Aphanomyces</taxon>
    </lineage>
</organism>
<evidence type="ECO:0000313" key="2">
    <source>
        <dbReference type="EMBL" id="RLO01438.1"/>
    </source>
</evidence>